<dbReference type="EMBL" id="OU342829">
    <property type="protein sequence ID" value="CAG7580013.1"/>
    <property type="molecule type" value="Genomic_DNA"/>
</dbReference>
<name>A0A8D9CDQ6_9VIRU</name>
<accession>A0A8D9CDQ6</accession>
<evidence type="ECO:0000313" key="1">
    <source>
        <dbReference type="EMBL" id="CAG7580013.1"/>
    </source>
</evidence>
<protein>
    <submittedName>
        <fullName evidence="1">Uncharacterized protein</fullName>
    </submittedName>
</protein>
<reference evidence="1" key="1">
    <citation type="submission" date="2021-06" db="EMBL/GenBank/DDBJ databases">
        <authorList>
            <person name="Gannon L."/>
            <person name="Redgwell R T."/>
            <person name="Michniewski S."/>
            <person name="Harrison D C."/>
            <person name="Millard A."/>
        </authorList>
    </citation>
    <scope>NUCLEOTIDE SEQUENCE</scope>
</reference>
<organism evidence="1">
    <name type="scientific">uncultured marine phage</name>
    <dbReference type="NCBI Taxonomy" id="707152"/>
    <lineage>
        <taxon>Viruses</taxon>
        <taxon>environmental samples</taxon>
    </lineage>
</organism>
<gene>
    <name evidence="1" type="ORF">SLAVMIC_00205</name>
</gene>
<sequence>MKFEIGDKVIPKNDRNYVHNKNQSVRPYIRNGSLIKEESKMKLRGMKIIDIVPDGDDYYYIGRYLDSNKNYVDLGYEESNLEPFKDCEPNIITVSDFGDLSNSLSDDYKKFDKLYNEIKFDNFNLNYFIGKSDDGILIIRTDDGVLDYSTIINAFKITPKEKIKMVSGREFHYLLKDMRMGISEFELNHRPLIIKKI</sequence>
<proteinExistence type="predicted"/>